<dbReference type="EMBL" id="MU128945">
    <property type="protein sequence ID" value="KAF9515892.1"/>
    <property type="molecule type" value="Genomic_DNA"/>
</dbReference>
<dbReference type="PANTHER" id="PTHR43004">
    <property type="entry name" value="TRK SYSTEM POTASSIUM UPTAKE PROTEIN"/>
    <property type="match status" value="1"/>
</dbReference>
<feature type="domain" description="FAD-binding" evidence="4">
    <location>
        <begin position="1"/>
        <end position="45"/>
    </location>
</feature>
<dbReference type="Proteomes" id="UP000886523">
    <property type="component" value="Unassembled WGS sequence"/>
</dbReference>
<proteinExistence type="predicted"/>
<name>A0A9P6B1U9_9AGAM</name>
<dbReference type="OrthoDB" id="1716816at2759"/>
<sequence>MNTALMDAHNLSQKLHLVLSGLGRPQLLSTYHDERWKIGKRLIDFDEEYSALFSGEIPKSQPHLATLTEEERAVHFTNVQRRNADLTTGVSSCEQENGYYPRSSPAAQICSLFD</sequence>
<evidence type="ECO:0000256" key="1">
    <source>
        <dbReference type="ARBA" id="ARBA00022630"/>
    </source>
</evidence>
<keyword evidence="6" id="KW-1185">Reference proteome</keyword>
<dbReference type="InterPro" id="IPR002938">
    <property type="entry name" value="FAD-bd"/>
</dbReference>
<dbReference type="SUPFAM" id="SSF51905">
    <property type="entry name" value="FAD/NAD(P)-binding domain"/>
    <property type="match status" value="1"/>
</dbReference>
<organism evidence="5 6">
    <name type="scientific">Hydnum rufescens UP504</name>
    <dbReference type="NCBI Taxonomy" id="1448309"/>
    <lineage>
        <taxon>Eukaryota</taxon>
        <taxon>Fungi</taxon>
        <taxon>Dikarya</taxon>
        <taxon>Basidiomycota</taxon>
        <taxon>Agaricomycotina</taxon>
        <taxon>Agaricomycetes</taxon>
        <taxon>Cantharellales</taxon>
        <taxon>Hydnaceae</taxon>
        <taxon>Hydnum</taxon>
    </lineage>
</organism>
<keyword evidence="3" id="KW-0560">Oxidoreductase</keyword>
<reference evidence="5" key="1">
    <citation type="journal article" date="2020" name="Nat. Commun.">
        <title>Large-scale genome sequencing of mycorrhizal fungi provides insights into the early evolution of symbiotic traits.</title>
        <authorList>
            <person name="Miyauchi S."/>
            <person name="Kiss E."/>
            <person name="Kuo A."/>
            <person name="Drula E."/>
            <person name="Kohler A."/>
            <person name="Sanchez-Garcia M."/>
            <person name="Morin E."/>
            <person name="Andreopoulos B."/>
            <person name="Barry K.W."/>
            <person name="Bonito G."/>
            <person name="Buee M."/>
            <person name="Carver A."/>
            <person name="Chen C."/>
            <person name="Cichocki N."/>
            <person name="Clum A."/>
            <person name="Culley D."/>
            <person name="Crous P.W."/>
            <person name="Fauchery L."/>
            <person name="Girlanda M."/>
            <person name="Hayes R.D."/>
            <person name="Keri Z."/>
            <person name="LaButti K."/>
            <person name="Lipzen A."/>
            <person name="Lombard V."/>
            <person name="Magnuson J."/>
            <person name="Maillard F."/>
            <person name="Murat C."/>
            <person name="Nolan M."/>
            <person name="Ohm R.A."/>
            <person name="Pangilinan J."/>
            <person name="Pereira M.F."/>
            <person name="Perotto S."/>
            <person name="Peter M."/>
            <person name="Pfister S."/>
            <person name="Riley R."/>
            <person name="Sitrit Y."/>
            <person name="Stielow J.B."/>
            <person name="Szollosi G."/>
            <person name="Zifcakova L."/>
            <person name="Stursova M."/>
            <person name="Spatafora J.W."/>
            <person name="Tedersoo L."/>
            <person name="Vaario L.M."/>
            <person name="Yamada A."/>
            <person name="Yan M."/>
            <person name="Wang P."/>
            <person name="Xu J."/>
            <person name="Bruns T."/>
            <person name="Baldrian P."/>
            <person name="Vilgalys R."/>
            <person name="Dunand C."/>
            <person name="Henrissat B."/>
            <person name="Grigoriev I.V."/>
            <person name="Hibbett D."/>
            <person name="Nagy L.G."/>
            <person name="Martin F.M."/>
        </authorList>
    </citation>
    <scope>NUCLEOTIDE SEQUENCE</scope>
    <source>
        <strain evidence="5">UP504</strain>
    </source>
</reference>
<evidence type="ECO:0000256" key="2">
    <source>
        <dbReference type="ARBA" id="ARBA00022827"/>
    </source>
</evidence>
<protein>
    <recommendedName>
        <fullName evidence="4">FAD-binding domain-containing protein</fullName>
    </recommendedName>
</protein>
<evidence type="ECO:0000313" key="5">
    <source>
        <dbReference type="EMBL" id="KAF9515892.1"/>
    </source>
</evidence>
<dbReference type="AlphaFoldDB" id="A0A9P6B1U9"/>
<comment type="caution">
    <text evidence="5">The sequence shown here is derived from an EMBL/GenBank/DDBJ whole genome shotgun (WGS) entry which is preliminary data.</text>
</comment>
<dbReference type="GO" id="GO:0016709">
    <property type="term" value="F:oxidoreductase activity, acting on paired donors, with incorporation or reduction of molecular oxygen, NAD(P)H as one donor, and incorporation of one atom of oxygen"/>
    <property type="evidence" value="ECO:0007669"/>
    <property type="project" value="UniProtKB-ARBA"/>
</dbReference>
<accession>A0A9P6B1U9</accession>
<keyword evidence="1" id="KW-0285">Flavoprotein</keyword>
<dbReference type="Gene3D" id="3.50.50.60">
    <property type="entry name" value="FAD/NAD(P)-binding domain"/>
    <property type="match status" value="1"/>
</dbReference>
<evidence type="ECO:0000259" key="4">
    <source>
        <dbReference type="Pfam" id="PF01494"/>
    </source>
</evidence>
<dbReference type="InterPro" id="IPR050641">
    <property type="entry name" value="RIFMO-like"/>
</dbReference>
<dbReference type="GO" id="GO:0071949">
    <property type="term" value="F:FAD binding"/>
    <property type="evidence" value="ECO:0007669"/>
    <property type="project" value="InterPro"/>
</dbReference>
<keyword evidence="2" id="KW-0274">FAD</keyword>
<evidence type="ECO:0000313" key="6">
    <source>
        <dbReference type="Proteomes" id="UP000886523"/>
    </source>
</evidence>
<dbReference type="Pfam" id="PF01494">
    <property type="entry name" value="FAD_binding_3"/>
    <property type="match status" value="1"/>
</dbReference>
<dbReference type="InterPro" id="IPR036188">
    <property type="entry name" value="FAD/NAD-bd_sf"/>
</dbReference>
<gene>
    <name evidence="5" type="ORF">BS47DRAFT_728219</name>
</gene>
<evidence type="ECO:0000256" key="3">
    <source>
        <dbReference type="ARBA" id="ARBA00023002"/>
    </source>
</evidence>
<dbReference type="PANTHER" id="PTHR43004:SF4">
    <property type="entry name" value="FAD-BINDING DOMAIN-CONTAINING PROTEIN"/>
    <property type="match status" value="1"/>
</dbReference>